<accession>A0A0W0XWI1</accession>
<dbReference type="PATRIC" id="fig|45073.5.peg.2067"/>
<dbReference type="Proteomes" id="UP000054618">
    <property type="component" value="Unassembled WGS sequence"/>
</dbReference>
<feature type="region of interest" description="Disordered" evidence="1">
    <location>
        <begin position="449"/>
        <end position="499"/>
    </location>
</feature>
<comment type="caution">
    <text evidence="2">The sequence shown here is derived from an EMBL/GenBank/DDBJ whole genome shotgun (WGS) entry which is preliminary data.</text>
</comment>
<feature type="region of interest" description="Disordered" evidence="1">
    <location>
        <begin position="255"/>
        <end position="277"/>
    </location>
</feature>
<name>A0A0W0XWI1_9GAMM</name>
<evidence type="ECO:0000256" key="1">
    <source>
        <dbReference type="SAM" id="MobiDB-lite"/>
    </source>
</evidence>
<keyword evidence="3" id="KW-1185">Reference proteome</keyword>
<feature type="compositionally biased region" description="Basic and acidic residues" evidence="1">
    <location>
        <begin position="460"/>
        <end position="477"/>
    </location>
</feature>
<evidence type="ECO:0000313" key="2">
    <source>
        <dbReference type="EMBL" id="KTD49127.1"/>
    </source>
</evidence>
<dbReference type="EMBL" id="LNYS01000011">
    <property type="protein sequence ID" value="KTD49127.1"/>
    <property type="molecule type" value="Genomic_DNA"/>
</dbReference>
<evidence type="ECO:0000313" key="3">
    <source>
        <dbReference type="Proteomes" id="UP000054618"/>
    </source>
</evidence>
<organism evidence="2 3">
    <name type="scientific">Legionella quinlivanii</name>
    <dbReference type="NCBI Taxonomy" id="45073"/>
    <lineage>
        <taxon>Bacteria</taxon>
        <taxon>Pseudomonadati</taxon>
        <taxon>Pseudomonadota</taxon>
        <taxon>Gammaproteobacteria</taxon>
        <taxon>Legionellales</taxon>
        <taxon>Legionellaceae</taxon>
        <taxon>Legionella</taxon>
    </lineage>
</organism>
<feature type="compositionally biased region" description="Basic and acidic residues" evidence="1">
    <location>
        <begin position="484"/>
        <end position="493"/>
    </location>
</feature>
<reference evidence="2 3" key="1">
    <citation type="submission" date="2015-11" db="EMBL/GenBank/DDBJ databases">
        <title>Genomic analysis of 38 Legionella species identifies large and diverse effector repertoires.</title>
        <authorList>
            <person name="Burstein D."/>
            <person name="Amaro F."/>
            <person name="Zusman T."/>
            <person name="Lifshitz Z."/>
            <person name="Cohen O."/>
            <person name="Gilbert J.A."/>
            <person name="Pupko T."/>
            <person name="Shuman H.A."/>
            <person name="Segal G."/>
        </authorList>
    </citation>
    <scope>NUCLEOTIDE SEQUENCE [LARGE SCALE GENOMIC DNA]</scope>
    <source>
        <strain evidence="2 3">CDC#1442-AUS-E</strain>
    </source>
</reference>
<gene>
    <name evidence="2" type="ORF">Lqui_1959</name>
</gene>
<sequence>MGGFTYISPSNRDMNVPLQSQYQSIHLNAYQDLAQRDPLSRFIHKFTNNYISTSGYGEENFKEASFKLHVNLNEIGSLDQETLLGLIRLIHTESWAHNVRNFKVINPEVLSHPRFQNTAQLTIYMNSYASVADLMSLSEKIKAYLLEQKVPENKITEDSKSSVELNSFVSGRFDTCKAIKAYGEFPFMDNEIAIFFAKHKGNKELENIPLCAFEAIFNKIICSKSVDGFKRKALSTEHSKKVQLEFEKMLDDPSRYIKDMSNPEKNGLDSNLSEKEQNEQRVEEQLINFIADFTDCDTEDELTEKIAQEKSRLEQIVSAEQLNSKFNELIQQKKQSIEEQAQNYRGQLAKRPPMAPEKIHDFKAALSSLEQLSEKPGPDQRTIKKFCSLIRQEFQRFKNGESSSNDFYKNCKNISEASGLEKKESLGAKVKRILLAILSLRFLYSRASKDSGNTVSDGQVVKDKLKNMRSTLEDLRESANQTSKEQKNNEDIPTKLAPG</sequence>
<proteinExistence type="predicted"/>
<protein>
    <submittedName>
        <fullName evidence="2">Uncharacterized protein</fullName>
    </submittedName>
</protein>
<dbReference type="AlphaFoldDB" id="A0A0W0XWI1"/>